<reference evidence="3 4" key="1">
    <citation type="submission" date="2019-09" db="EMBL/GenBank/DDBJ databases">
        <title>Nocardioides panacisoli sp. nov., isolated from the soil of a ginseng field.</title>
        <authorList>
            <person name="Cho C."/>
        </authorList>
    </citation>
    <scope>NUCLEOTIDE SEQUENCE [LARGE SCALE GENOMIC DNA]</scope>
    <source>
        <strain evidence="3 4">BN130099</strain>
    </source>
</reference>
<evidence type="ECO:0000256" key="2">
    <source>
        <dbReference type="SAM" id="Phobius"/>
    </source>
</evidence>
<keyword evidence="2" id="KW-1133">Transmembrane helix</keyword>
<name>A0A5B1LAD6_9ACTN</name>
<gene>
    <name evidence="3" type="ORF">F0U44_16255</name>
</gene>
<organism evidence="3 4">
    <name type="scientific">Nocardioides humilatus</name>
    <dbReference type="NCBI Taxonomy" id="2607660"/>
    <lineage>
        <taxon>Bacteria</taxon>
        <taxon>Bacillati</taxon>
        <taxon>Actinomycetota</taxon>
        <taxon>Actinomycetes</taxon>
        <taxon>Propionibacteriales</taxon>
        <taxon>Nocardioidaceae</taxon>
        <taxon>Nocardioides</taxon>
    </lineage>
</organism>
<comment type="caution">
    <text evidence="3">The sequence shown here is derived from an EMBL/GenBank/DDBJ whole genome shotgun (WGS) entry which is preliminary data.</text>
</comment>
<dbReference type="Proteomes" id="UP000325003">
    <property type="component" value="Unassembled WGS sequence"/>
</dbReference>
<dbReference type="RefSeq" id="WP_149729420.1">
    <property type="nucleotide sequence ID" value="NZ_VUJV01000006.1"/>
</dbReference>
<keyword evidence="2" id="KW-0472">Membrane</keyword>
<evidence type="ECO:0000313" key="3">
    <source>
        <dbReference type="EMBL" id="KAA1416750.1"/>
    </source>
</evidence>
<evidence type="ECO:0000256" key="1">
    <source>
        <dbReference type="SAM" id="MobiDB-lite"/>
    </source>
</evidence>
<feature type="region of interest" description="Disordered" evidence="1">
    <location>
        <begin position="173"/>
        <end position="241"/>
    </location>
</feature>
<keyword evidence="2" id="KW-0812">Transmembrane</keyword>
<proteinExistence type="predicted"/>
<accession>A0A5B1LAD6</accession>
<keyword evidence="4" id="KW-1185">Reference proteome</keyword>
<dbReference type="EMBL" id="VUJV01000006">
    <property type="protein sequence ID" value="KAA1416750.1"/>
    <property type="molecule type" value="Genomic_DNA"/>
</dbReference>
<dbReference type="AlphaFoldDB" id="A0A5B1LAD6"/>
<sequence>MTSRSLEMPHRPTRAKRSKLPRILTIVGIVLLAIGWVVWYLKTPDGLTTSSETAEGGGAVGQDVYVGMWAVSDEFDRTIHIDKIEVDVDSDADVSVEAKVCSGGTVSVTTDASPFCTSLVDAKDVDFTEGDSIVLVVSASAPTTVHIGQLEVSYHDGIRWATSEAGIEGATLTFAQGTPGEVDQGDINTPTDRPEQDPDADSDDDKDDGDATNDAPSDAPSDVVPSETTSETDDGGSGTSL</sequence>
<feature type="compositionally biased region" description="Acidic residues" evidence="1">
    <location>
        <begin position="197"/>
        <end position="211"/>
    </location>
</feature>
<reference evidence="3 4" key="2">
    <citation type="submission" date="2019-09" db="EMBL/GenBank/DDBJ databases">
        <authorList>
            <person name="Jin C."/>
        </authorList>
    </citation>
    <scope>NUCLEOTIDE SEQUENCE [LARGE SCALE GENOMIC DNA]</scope>
    <source>
        <strain evidence="3 4">BN130099</strain>
    </source>
</reference>
<evidence type="ECO:0000313" key="4">
    <source>
        <dbReference type="Proteomes" id="UP000325003"/>
    </source>
</evidence>
<protein>
    <submittedName>
        <fullName evidence="3">Uncharacterized protein</fullName>
    </submittedName>
</protein>
<feature type="transmembrane region" description="Helical" evidence="2">
    <location>
        <begin position="20"/>
        <end position="41"/>
    </location>
</feature>